<reference evidence="3" key="2">
    <citation type="submission" date="2020-09" db="EMBL/GenBank/DDBJ databases">
        <authorList>
            <person name="Sun Q."/>
            <person name="Zhou Y."/>
        </authorList>
    </citation>
    <scope>NUCLEOTIDE SEQUENCE</scope>
    <source>
        <strain evidence="3">CGMCC 4.5737</strain>
    </source>
</reference>
<gene>
    <name evidence="3" type="ORF">GCM10012275_62990</name>
</gene>
<dbReference type="InterPro" id="IPR029021">
    <property type="entry name" value="Prot-tyrosine_phosphatase-like"/>
</dbReference>
<dbReference type="SUPFAM" id="SSF52799">
    <property type="entry name" value="(Phosphotyrosine protein) phosphatases II"/>
    <property type="match status" value="1"/>
</dbReference>
<evidence type="ECO:0000256" key="1">
    <source>
        <dbReference type="ARBA" id="ARBA00009580"/>
    </source>
</evidence>
<name>A0A8J3FX65_9PSEU</name>
<evidence type="ECO:0000259" key="2">
    <source>
        <dbReference type="PROSITE" id="PS50056"/>
    </source>
</evidence>
<dbReference type="InterPro" id="IPR000387">
    <property type="entry name" value="Tyr_Pase_dom"/>
</dbReference>
<accession>A0A8J3FX65</accession>
<dbReference type="AlphaFoldDB" id="A0A8J3FX65"/>
<dbReference type="PANTHER" id="PTHR31126">
    <property type="entry name" value="TYROSINE-PROTEIN PHOSPHATASE"/>
    <property type="match status" value="1"/>
</dbReference>
<proteinExistence type="inferred from homology"/>
<evidence type="ECO:0000313" key="4">
    <source>
        <dbReference type="Proteomes" id="UP000637578"/>
    </source>
</evidence>
<dbReference type="RefSeq" id="WP_229686916.1">
    <property type="nucleotide sequence ID" value="NZ_BMMK01000064.1"/>
</dbReference>
<dbReference type="EMBL" id="BMMK01000064">
    <property type="protein sequence ID" value="GGM83758.1"/>
    <property type="molecule type" value="Genomic_DNA"/>
</dbReference>
<keyword evidence="4" id="KW-1185">Reference proteome</keyword>
<dbReference type="Pfam" id="PF13350">
    <property type="entry name" value="Y_phosphatase3"/>
    <property type="match status" value="1"/>
</dbReference>
<comment type="similarity">
    <text evidence="1">Belongs to the protein-tyrosine phosphatase family.</text>
</comment>
<dbReference type="Gene3D" id="3.90.190.10">
    <property type="entry name" value="Protein tyrosine phosphatase superfamily"/>
    <property type="match status" value="1"/>
</dbReference>
<dbReference type="Proteomes" id="UP000637578">
    <property type="component" value="Unassembled WGS sequence"/>
</dbReference>
<feature type="domain" description="Tyrosine specific protein phosphatases" evidence="2">
    <location>
        <begin position="113"/>
        <end position="153"/>
    </location>
</feature>
<protein>
    <submittedName>
        <fullName evidence="3">Protein-tyrosine-phosphatase</fullName>
    </submittedName>
</protein>
<comment type="caution">
    <text evidence="3">The sequence shown here is derived from an EMBL/GenBank/DDBJ whole genome shotgun (WGS) entry which is preliminary data.</text>
</comment>
<organism evidence="3 4">
    <name type="scientific">Longimycelium tulufanense</name>
    <dbReference type="NCBI Taxonomy" id="907463"/>
    <lineage>
        <taxon>Bacteria</taxon>
        <taxon>Bacillati</taxon>
        <taxon>Actinomycetota</taxon>
        <taxon>Actinomycetes</taxon>
        <taxon>Pseudonocardiales</taxon>
        <taxon>Pseudonocardiaceae</taxon>
        <taxon>Longimycelium</taxon>
    </lineage>
</organism>
<dbReference type="InterPro" id="IPR016130">
    <property type="entry name" value="Tyr_Pase_AS"/>
</dbReference>
<dbReference type="PANTHER" id="PTHR31126:SF1">
    <property type="entry name" value="TYROSINE SPECIFIC PROTEIN PHOSPHATASES DOMAIN-CONTAINING PROTEIN"/>
    <property type="match status" value="1"/>
</dbReference>
<dbReference type="PROSITE" id="PS00383">
    <property type="entry name" value="TYR_PHOSPHATASE_1"/>
    <property type="match status" value="1"/>
</dbReference>
<evidence type="ECO:0000313" key="3">
    <source>
        <dbReference type="EMBL" id="GGM83758.1"/>
    </source>
</evidence>
<dbReference type="PROSITE" id="PS50056">
    <property type="entry name" value="TYR_PHOSPHATASE_2"/>
    <property type="match status" value="1"/>
</dbReference>
<dbReference type="InterPro" id="IPR026893">
    <property type="entry name" value="Tyr/Ser_Pase_IphP-type"/>
</dbReference>
<dbReference type="GO" id="GO:0004721">
    <property type="term" value="F:phosphoprotein phosphatase activity"/>
    <property type="evidence" value="ECO:0007669"/>
    <property type="project" value="InterPro"/>
</dbReference>
<reference evidence="3" key="1">
    <citation type="journal article" date="2014" name="Int. J. Syst. Evol. Microbiol.">
        <title>Complete genome sequence of Corynebacterium casei LMG S-19264T (=DSM 44701T), isolated from a smear-ripened cheese.</title>
        <authorList>
            <consortium name="US DOE Joint Genome Institute (JGI-PGF)"/>
            <person name="Walter F."/>
            <person name="Albersmeier A."/>
            <person name="Kalinowski J."/>
            <person name="Ruckert C."/>
        </authorList>
    </citation>
    <scope>NUCLEOTIDE SEQUENCE</scope>
    <source>
        <strain evidence="3">CGMCC 4.5737</strain>
    </source>
</reference>
<sequence length="250" mass="27360">MINHRHLEWDGCVNARDLGGLPTADGRTTRWGAIVRADAPHQLTASGWSAVHAHGIRTVIDLRCADERQPDLVPRPADLETVHLPLEDYSDSEFWDRWRPLFHTPLSYQPFLHHFPDRMAAVIAVVARARPGGVLIHCAAGRDRTGLVSLVLLALAGVSPELIADDHDLSHARLRPLLEQLGRSGEEQTIHDHIAREGTTARESLLSTVTSVDFDTRLHHGGLSPTDLAAVRARLVGCATVDAKAVDACL</sequence>